<reference evidence="1" key="1">
    <citation type="submission" date="2022-01" db="EMBL/GenBank/DDBJ databases">
        <authorList>
            <person name="Braso-Vives M."/>
        </authorList>
    </citation>
    <scope>NUCLEOTIDE SEQUENCE</scope>
</reference>
<keyword evidence="2" id="KW-1185">Reference proteome</keyword>
<dbReference type="Proteomes" id="UP000838412">
    <property type="component" value="Chromosome 6"/>
</dbReference>
<accession>A0A8K0A4S2</accession>
<name>A0A8K0A4S2_BRALA</name>
<protein>
    <submittedName>
        <fullName evidence="1">Hypp3816 protein</fullName>
    </submittedName>
</protein>
<gene>
    <name evidence="1" type="primary">Hypp3816</name>
    <name evidence="1" type="ORF">BLAG_LOCUS21105</name>
</gene>
<evidence type="ECO:0000313" key="1">
    <source>
        <dbReference type="EMBL" id="CAH1267987.1"/>
    </source>
</evidence>
<sequence length="254" mass="29652">MELLWTTKVFYNQHKTIKFFLVGRAHHGGRPGRAPLVKYLYEETVSPKCCLTSLDIGEILASNSDCWFFEEKENAKFSLENSVVVQAEVHVDAPSSKAKSSPPNESFYQSLYKYHDPRSWEKEDSYSSDEDEPTSTSVAVAEVHHSYDSDVDTHSIRELEENWWARTDVSIQVIQERRRLMKNGCIYWWDPLEITFERSETITLPDRPEESITQKTKKPGAWKKFRRGLGRVRRRLQKMFCGCLMEEEFDPADL</sequence>
<evidence type="ECO:0000313" key="2">
    <source>
        <dbReference type="Proteomes" id="UP000838412"/>
    </source>
</evidence>
<proteinExistence type="predicted"/>
<dbReference type="EMBL" id="OV696691">
    <property type="protein sequence ID" value="CAH1267987.1"/>
    <property type="molecule type" value="Genomic_DNA"/>
</dbReference>
<organism evidence="1 2">
    <name type="scientific">Branchiostoma lanceolatum</name>
    <name type="common">Common lancelet</name>
    <name type="synonym">Amphioxus lanceolatum</name>
    <dbReference type="NCBI Taxonomy" id="7740"/>
    <lineage>
        <taxon>Eukaryota</taxon>
        <taxon>Metazoa</taxon>
        <taxon>Chordata</taxon>
        <taxon>Cephalochordata</taxon>
        <taxon>Leptocardii</taxon>
        <taxon>Amphioxiformes</taxon>
        <taxon>Branchiostomatidae</taxon>
        <taxon>Branchiostoma</taxon>
    </lineage>
</organism>
<dbReference type="AlphaFoldDB" id="A0A8K0A4S2"/>